<proteinExistence type="predicted"/>
<dbReference type="GO" id="GO:0003824">
    <property type="term" value="F:catalytic activity"/>
    <property type="evidence" value="ECO:0007669"/>
    <property type="project" value="InterPro"/>
</dbReference>
<feature type="domain" description="PLD phosphodiesterase" evidence="1">
    <location>
        <begin position="4"/>
        <end position="32"/>
    </location>
</feature>
<dbReference type="AlphaFoldDB" id="A0A3A8GGM6"/>
<dbReference type="EMBL" id="RAXZ01000004">
    <property type="protein sequence ID" value="RKG54224.1"/>
    <property type="molecule type" value="Genomic_DNA"/>
</dbReference>
<dbReference type="InterPro" id="IPR001736">
    <property type="entry name" value="PLipase_D/transphosphatidylase"/>
</dbReference>
<dbReference type="PROSITE" id="PS50035">
    <property type="entry name" value="PLD"/>
    <property type="match status" value="1"/>
</dbReference>
<comment type="caution">
    <text evidence="2">The sequence shown here is derived from an EMBL/GenBank/DDBJ whole genome shotgun (WGS) entry which is preliminary data.</text>
</comment>
<dbReference type="RefSeq" id="WP_117007113.1">
    <property type="nucleotide sequence ID" value="NZ_RAXW01000001.1"/>
</dbReference>
<dbReference type="GO" id="GO:0006793">
    <property type="term" value="P:phosphorus metabolic process"/>
    <property type="evidence" value="ECO:0007669"/>
    <property type="project" value="UniProtKB-ARBA"/>
</dbReference>
<organism evidence="2 3">
    <name type="scientific">Acinetobacter cumulans</name>
    <dbReference type="NCBI Taxonomy" id="2136182"/>
    <lineage>
        <taxon>Bacteria</taxon>
        <taxon>Pseudomonadati</taxon>
        <taxon>Pseudomonadota</taxon>
        <taxon>Gammaproteobacteria</taxon>
        <taxon>Moraxellales</taxon>
        <taxon>Moraxellaceae</taxon>
        <taxon>Acinetobacter</taxon>
    </lineage>
</organism>
<dbReference type="Proteomes" id="UP000281084">
    <property type="component" value="Unassembled WGS sequence"/>
</dbReference>
<evidence type="ECO:0000313" key="2">
    <source>
        <dbReference type="EMBL" id="RKG54224.1"/>
    </source>
</evidence>
<evidence type="ECO:0000313" key="3">
    <source>
        <dbReference type="Proteomes" id="UP000281084"/>
    </source>
</evidence>
<evidence type="ECO:0000259" key="1">
    <source>
        <dbReference type="PROSITE" id="PS50035"/>
    </source>
</evidence>
<accession>A0A3A8GGM6</accession>
<name>A0A3A8GGM6_9GAMM</name>
<reference evidence="2 3" key="1">
    <citation type="submission" date="2018-09" db="EMBL/GenBank/DDBJ databases">
        <title>The draft genome of Acinetobacter spp. strains.</title>
        <authorList>
            <person name="Qin J."/>
            <person name="Feng Y."/>
            <person name="Zong Z."/>
        </authorList>
    </citation>
    <scope>NUCLEOTIDE SEQUENCE [LARGE SCALE GENOMIC DNA]</scope>
    <source>
        <strain evidence="2 3">WCHAc060002</strain>
    </source>
</reference>
<protein>
    <recommendedName>
        <fullName evidence="1">PLD phosphodiesterase domain-containing protein</fullName>
    </recommendedName>
</protein>
<gene>
    <name evidence="2" type="ORF">D7V64_04570</name>
</gene>
<sequence>MDVVGYMNHADLLLEDEQGLVIIGGVNYVLSIGDKVYFKHNIMQGTSRCEVDISFASNQHCGRFEDQCQVKFSGSRTELNQYISATTVH</sequence>